<evidence type="ECO:0000256" key="1">
    <source>
        <dbReference type="ARBA" id="ARBA00004141"/>
    </source>
</evidence>
<organism evidence="7 8">
    <name type="scientific">Aerophobetes bacterium</name>
    <dbReference type="NCBI Taxonomy" id="2030807"/>
    <lineage>
        <taxon>Bacteria</taxon>
        <taxon>Candidatus Aerophobota</taxon>
    </lineage>
</organism>
<evidence type="ECO:0000313" key="7">
    <source>
        <dbReference type="EMBL" id="TET12695.1"/>
    </source>
</evidence>
<comment type="caution">
    <text evidence="7">The sequence shown here is derived from an EMBL/GenBank/DDBJ whole genome shotgun (WGS) entry which is preliminary data.</text>
</comment>
<name>A0A523S3S2_UNCAE</name>
<dbReference type="Pfam" id="PF04893">
    <property type="entry name" value="Yip1"/>
    <property type="match status" value="1"/>
</dbReference>
<evidence type="ECO:0000256" key="5">
    <source>
        <dbReference type="SAM" id="Phobius"/>
    </source>
</evidence>
<evidence type="ECO:0000259" key="6">
    <source>
        <dbReference type="Pfam" id="PF04893"/>
    </source>
</evidence>
<gene>
    <name evidence="7" type="ORF">E3J84_01150</name>
</gene>
<proteinExistence type="predicted"/>
<reference evidence="7 8" key="1">
    <citation type="submission" date="2019-03" db="EMBL/GenBank/DDBJ databases">
        <title>Metabolic potential of uncultured bacteria and archaea associated with petroleum seepage in deep-sea sediments.</title>
        <authorList>
            <person name="Dong X."/>
            <person name="Hubert C."/>
        </authorList>
    </citation>
    <scope>NUCLEOTIDE SEQUENCE [LARGE SCALE GENOMIC DNA]</scope>
    <source>
        <strain evidence="7">E44_bin7</strain>
    </source>
</reference>
<feature type="transmembrane region" description="Helical" evidence="5">
    <location>
        <begin position="176"/>
        <end position="200"/>
    </location>
</feature>
<dbReference type="InterPro" id="IPR006977">
    <property type="entry name" value="Yip1_dom"/>
</dbReference>
<dbReference type="EMBL" id="SOKJ01000057">
    <property type="protein sequence ID" value="TET12695.1"/>
    <property type="molecule type" value="Genomic_DNA"/>
</dbReference>
<dbReference type="Proteomes" id="UP000316360">
    <property type="component" value="Unassembled WGS sequence"/>
</dbReference>
<evidence type="ECO:0000313" key="8">
    <source>
        <dbReference type="Proteomes" id="UP000316360"/>
    </source>
</evidence>
<sequence>MKKLKGRKMMEKGEKSMDIIRKVAQRAKEVLLRPGKTFEVIKDEAATSRDLIFGYLVILAIIPAVASIIGMSAVGTFRLPLVNSLSMAVVQYVLTLIGIYILGLIINALASSFSGVKNEIQALKVAVYCATPSLVAGILYIAPALSVLAIIAGLYGLYLLYLAIPIMMGCPKEKALGYTVVVIIVDIVVSIVISSLVSLVPGVGLGFRFFG</sequence>
<comment type="subcellular location">
    <subcellularLocation>
        <location evidence="1">Membrane</location>
        <topology evidence="1">Multi-pass membrane protein</topology>
    </subcellularLocation>
</comment>
<keyword evidence="2 5" id="KW-0812">Transmembrane</keyword>
<feature type="domain" description="Yip1" evidence="6">
    <location>
        <begin position="28"/>
        <end position="192"/>
    </location>
</feature>
<feature type="transmembrane region" description="Helical" evidence="5">
    <location>
        <begin position="52"/>
        <end position="77"/>
    </location>
</feature>
<protein>
    <submittedName>
        <fullName evidence="7">YIP1 family protein</fullName>
    </submittedName>
</protein>
<keyword evidence="4 5" id="KW-0472">Membrane</keyword>
<dbReference type="GO" id="GO:0016020">
    <property type="term" value="C:membrane"/>
    <property type="evidence" value="ECO:0007669"/>
    <property type="project" value="UniProtKB-SubCell"/>
</dbReference>
<dbReference type="AlphaFoldDB" id="A0A523S3S2"/>
<keyword evidence="3 5" id="KW-1133">Transmembrane helix</keyword>
<feature type="transmembrane region" description="Helical" evidence="5">
    <location>
        <begin position="147"/>
        <end position="164"/>
    </location>
</feature>
<accession>A0A523S3S2</accession>
<feature type="transmembrane region" description="Helical" evidence="5">
    <location>
        <begin position="89"/>
        <end position="110"/>
    </location>
</feature>
<evidence type="ECO:0000256" key="3">
    <source>
        <dbReference type="ARBA" id="ARBA00022989"/>
    </source>
</evidence>
<feature type="transmembrane region" description="Helical" evidence="5">
    <location>
        <begin position="122"/>
        <end position="141"/>
    </location>
</feature>
<evidence type="ECO:0000256" key="4">
    <source>
        <dbReference type="ARBA" id="ARBA00023136"/>
    </source>
</evidence>
<evidence type="ECO:0000256" key="2">
    <source>
        <dbReference type="ARBA" id="ARBA00022692"/>
    </source>
</evidence>